<keyword evidence="3" id="KW-1185">Reference proteome</keyword>
<accession>A0A6J8DIR7</accession>
<sequence length="248" mass="27397">MAEYENESVLLLQDDENDIETNEADGYDFHHLYVADEIKDDEFNRKTRGSLNKPSKKPSRIIKSTAITSEKAPTPVDRKATSSAISKTAKSPTVDEFSPEEISVLRDKMGISTRGKSIDTLTHLYREFINKCGKESVRTPRCETVSRSSFLAEVVENPAAVSSNSPILPLEANLNSDAVQDFDLDYFDDPVYVTPSGVCARADDSPAPVDFDTSFDPALGFSDAFMALLSEINVPVSQPVVEQVEQYD</sequence>
<feature type="compositionally biased region" description="Low complexity" evidence="1">
    <location>
        <begin position="81"/>
        <end position="92"/>
    </location>
</feature>
<reference evidence="2 3" key="1">
    <citation type="submission" date="2020-06" db="EMBL/GenBank/DDBJ databases">
        <authorList>
            <person name="Li R."/>
            <person name="Bekaert M."/>
        </authorList>
    </citation>
    <scope>NUCLEOTIDE SEQUENCE [LARGE SCALE GENOMIC DNA]</scope>
    <source>
        <strain evidence="3">wild</strain>
    </source>
</reference>
<evidence type="ECO:0000256" key="1">
    <source>
        <dbReference type="SAM" id="MobiDB-lite"/>
    </source>
</evidence>
<feature type="region of interest" description="Disordered" evidence="1">
    <location>
        <begin position="68"/>
        <end position="92"/>
    </location>
</feature>
<name>A0A6J8DIR7_MYTCO</name>
<evidence type="ECO:0000313" key="2">
    <source>
        <dbReference type="EMBL" id="CAC5408533.1"/>
    </source>
</evidence>
<gene>
    <name evidence="2" type="ORF">MCOR_41917</name>
</gene>
<protein>
    <submittedName>
        <fullName evidence="2">Uncharacterized protein</fullName>
    </submittedName>
</protein>
<dbReference type="EMBL" id="CACVKT020007562">
    <property type="protein sequence ID" value="CAC5408533.1"/>
    <property type="molecule type" value="Genomic_DNA"/>
</dbReference>
<proteinExistence type="predicted"/>
<organism evidence="2 3">
    <name type="scientific">Mytilus coruscus</name>
    <name type="common">Sea mussel</name>
    <dbReference type="NCBI Taxonomy" id="42192"/>
    <lineage>
        <taxon>Eukaryota</taxon>
        <taxon>Metazoa</taxon>
        <taxon>Spiralia</taxon>
        <taxon>Lophotrochozoa</taxon>
        <taxon>Mollusca</taxon>
        <taxon>Bivalvia</taxon>
        <taxon>Autobranchia</taxon>
        <taxon>Pteriomorphia</taxon>
        <taxon>Mytilida</taxon>
        <taxon>Mytiloidea</taxon>
        <taxon>Mytilidae</taxon>
        <taxon>Mytilinae</taxon>
        <taxon>Mytilus</taxon>
    </lineage>
</organism>
<evidence type="ECO:0000313" key="3">
    <source>
        <dbReference type="Proteomes" id="UP000507470"/>
    </source>
</evidence>
<dbReference type="Proteomes" id="UP000507470">
    <property type="component" value="Unassembled WGS sequence"/>
</dbReference>
<dbReference type="AlphaFoldDB" id="A0A6J8DIR7"/>